<evidence type="ECO:0000313" key="18">
    <source>
        <dbReference type="EMBL" id="OGM94629.1"/>
    </source>
</evidence>
<dbReference type="InterPro" id="IPR036097">
    <property type="entry name" value="HisK_dim/P_sf"/>
</dbReference>
<feature type="domain" description="Histidine kinase" evidence="15">
    <location>
        <begin position="524"/>
        <end position="743"/>
    </location>
</feature>
<evidence type="ECO:0000256" key="13">
    <source>
        <dbReference type="ARBA" id="ARBA00023136"/>
    </source>
</evidence>
<feature type="domain" description="PAC" evidence="17">
    <location>
        <begin position="468"/>
        <end position="520"/>
    </location>
</feature>
<dbReference type="SMART" id="SM00387">
    <property type="entry name" value="HATPase_c"/>
    <property type="match status" value="1"/>
</dbReference>
<reference evidence="18 19" key="1">
    <citation type="journal article" date="2016" name="Nat. Commun.">
        <title>Thousands of microbial genomes shed light on interconnected biogeochemical processes in an aquifer system.</title>
        <authorList>
            <person name="Anantharaman K."/>
            <person name="Brown C.T."/>
            <person name="Hug L.A."/>
            <person name="Sharon I."/>
            <person name="Castelle C.J."/>
            <person name="Probst A.J."/>
            <person name="Thomas B.C."/>
            <person name="Singh A."/>
            <person name="Wilkins M.J."/>
            <person name="Karaoz U."/>
            <person name="Brodie E.L."/>
            <person name="Williams K.H."/>
            <person name="Hubbard S.S."/>
            <person name="Banfield J.F."/>
        </authorList>
    </citation>
    <scope>NUCLEOTIDE SEQUENCE [LARGE SCALE GENOMIC DNA]</scope>
</reference>
<dbReference type="InterPro" id="IPR050351">
    <property type="entry name" value="BphY/WalK/GraS-like"/>
</dbReference>
<evidence type="ECO:0000256" key="5">
    <source>
        <dbReference type="ARBA" id="ARBA00022553"/>
    </source>
</evidence>
<dbReference type="InterPro" id="IPR036890">
    <property type="entry name" value="HATPase_C_sf"/>
</dbReference>
<dbReference type="GO" id="GO:0005886">
    <property type="term" value="C:plasma membrane"/>
    <property type="evidence" value="ECO:0007669"/>
    <property type="project" value="UniProtKB-SubCell"/>
</dbReference>
<evidence type="ECO:0000256" key="6">
    <source>
        <dbReference type="ARBA" id="ARBA00022679"/>
    </source>
</evidence>
<dbReference type="NCBIfam" id="TIGR00229">
    <property type="entry name" value="sensory_box"/>
    <property type="match status" value="1"/>
</dbReference>
<evidence type="ECO:0000256" key="12">
    <source>
        <dbReference type="ARBA" id="ARBA00023012"/>
    </source>
</evidence>
<dbReference type="SMART" id="SM00388">
    <property type="entry name" value="HisKA"/>
    <property type="match status" value="1"/>
</dbReference>
<dbReference type="PANTHER" id="PTHR42878">
    <property type="entry name" value="TWO-COMPONENT HISTIDINE KINASE"/>
    <property type="match status" value="1"/>
</dbReference>
<dbReference type="Gene3D" id="3.30.450.20">
    <property type="entry name" value="PAS domain"/>
    <property type="match status" value="3"/>
</dbReference>
<dbReference type="Gene3D" id="1.10.287.130">
    <property type="match status" value="1"/>
</dbReference>
<dbReference type="InterPro" id="IPR004358">
    <property type="entry name" value="Sig_transdc_His_kin-like_C"/>
</dbReference>
<sequence>MKLRMSIKTKVIIGVVVTTACFGVLMAITATRVADRVITDIVLKHTAMVVTQQRDVIEGVFADSIGFARNISLQQPIITYLQLSDPQEQDPTLLAHLTNSDANKHYQAVYVMDKAGKTLVSTDPSFVGQNYAFRTYFKGAISGASTVDAAIGVTSGKFGYYFSHPVKAPSGEIVGIVVAKLKEDLITDALRPDDLSAEGNAILVDKYGVVIQAKKRNLLFKSLGKLPPNVLREITEEKRFGGIDIQAMHYDEVAREIAGLGESREFIVYDQMHARDELVGMARIPNTPFFIVITELRQFFTEAADKAVLGMGIFIFVASLGMGIVVTMLLLLVVRPLRALRDSLLQTVKGIGAQPHIIKTSDEFEDISATLAAAMNQIKKAHGAMENKLWERAADFEKFKLAVESASDHIIITDIDGHILYANKAAEATTGYSRNEMIGNRPSLWGRQMKKEFYETMWSTIKEQRQPFHAEVTNRRKNGEIYESDMHIAPLLTDKGDARGFVGIERDITAQKNADRAKTDFVSIASHQLRTPLAAINWYVEMLSDEDVGPINAIQRKYLDQIHVASARMVELVSSLLSVSRIDTGSLHSEPAPALLSDIADSVMDELSQFAEKRRISVNKEYAKNMGTINVDPNMMRVVLQNLLSNALKYTPEKGSVTVSIKKVYGQAVITVSDTGYGIPANQQSQIFTKFFRADNARKKEPEGNGLGLYITKSIIDHVRGTIGFVSTEGKGSTFRITLPLPGEVAKTNRKDRA</sequence>
<dbReference type="GO" id="GO:0000156">
    <property type="term" value="F:phosphorelay response regulator activity"/>
    <property type="evidence" value="ECO:0007669"/>
    <property type="project" value="TreeGrafter"/>
</dbReference>
<accession>A0A1F8E2W2</accession>
<keyword evidence="11 14" id="KW-1133">Transmembrane helix</keyword>
<evidence type="ECO:0000259" key="17">
    <source>
        <dbReference type="PROSITE" id="PS50113"/>
    </source>
</evidence>
<keyword evidence="8" id="KW-0547">Nucleotide-binding</keyword>
<feature type="domain" description="PAS" evidence="16">
    <location>
        <begin position="395"/>
        <end position="440"/>
    </location>
</feature>
<keyword evidence="5" id="KW-0597">Phosphoprotein</keyword>
<dbReference type="Pfam" id="PF02518">
    <property type="entry name" value="HATPase_c"/>
    <property type="match status" value="1"/>
</dbReference>
<dbReference type="PANTHER" id="PTHR42878:SF7">
    <property type="entry name" value="SENSOR HISTIDINE KINASE GLRK"/>
    <property type="match status" value="1"/>
</dbReference>
<dbReference type="GO" id="GO:0005524">
    <property type="term" value="F:ATP binding"/>
    <property type="evidence" value="ECO:0007669"/>
    <property type="project" value="UniProtKB-KW"/>
</dbReference>
<evidence type="ECO:0000259" key="16">
    <source>
        <dbReference type="PROSITE" id="PS50112"/>
    </source>
</evidence>
<dbReference type="AlphaFoldDB" id="A0A1F8E2W2"/>
<keyword evidence="10" id="KW-0067">ATP-binding</keyword>
<dbReference type="InterPro" id="IPR003661">
    <property type="entry name" value="HisK_dim/P_dom"/>
</dbReference>
<evidence type="ECO:0000256" key="11">
    <source>
        <dbReference type="ARBA" id="ARBA00022989"/>
    </source>
</evidence>
<dbReference type="InterPro" id="IPR029151">
    <property type="entry name" value="Sensor-like_sf"/>
</dbReference>
<keyword evidence="7 14" id="KW-0812">Transmembrane</keyword>
<dbReference type="InterPro" id="IPR000700">
    <property type="entry name" value="PAS-assoc_C"/>
</dbReference>
<evidence type="ECO:0000256" key="4">
    <source>
        <dbReference type="ARBA" id="ARBA00022475"/>
    </source>
</evidence>
<evidence type="ECO:0000256" key="7">
    <source>
        <dbReference type="ARBA" id="ARBA00022692"/>
    </source>
</evidence>
<dbReference type="SMART" id="SM00091">
    <property type="entry name" value="PAS"/>
    <property type="match status" value="1"/>
</dbReference>
<dbReference type="PROSITE" id="PS51257">
    <property type="entry name" value="PROKAR_LIPOPROTEIN"/>
    <property type="match status" value="1"/>
</dbReference>
<keyword evidence="4" id="KW-1003">Cell membrane</keyword>
<dbReference type="PROSITE" id="PS50113">
    <property type="entry name" value="PAC"/>
    <property type="match status" value="1"/>
</dbReference>
<dbReference type="CDD" id="cd00082">
    <property type="entry name" value="HisKA"/>
    <property type="match status" value="1"/>
</dbReference>
<dbReference type="GO" id="GO:0007234">
    <property type="term" value="P:osmosensory signaling via phosphorelay pathway"/>
    <property type="evidence" value="ECO:0007669"/>
    <property type="project" value="TreeGrafter"/>
</dbReference>
<comment type="subcellular location">
    <subcellularLocation>
        <location evidence="2">Cell membrane</location>
        <topology evidence="2">Multi-pass membrane protein</topology>
    </subcellularLocation>
</comment>
<evidence type="ECO:0000256" key="1">
    <source>
        <dbReference type="ARBA" id="ARBA00000085"/>
    </source>
</evidence>
<dbReference type="Pfam" id="PF13426">
    <property type="entry name" value="PAS_9"/>
    <property type="match status" value="1"/>
</dbReference>
<evidence type="ECO:0000256" key="3">
    <source>
        <dbReference type="ARBA" id="ARBA00012438"/>
    </source>
</evidence>
<dbReference type="FunFam" id="3.30.565.10:FF:000006">
    <property type="entry name" value="Sensor histidine kinase WalK"/>
    <property type="match status" value="1"/>
</dbReference>
<dbReference type="SUPFAM" id="SSF103190">
    <property type="entry name" value="Sensory domain-like"/>
    <property type="match status" value="1"/>
</dbReference>
<dbReference type="PRINTS" id="PR00344">
    <property type="entry name" value="BCTRLSENSOR"/>
</dbReference>
<dbReference type="PROSITE" id="PS50112">
    <property type="entry name" value="PAS"/>
    <property type="match status" value="1"/>
</dbReference>
<dbReference type="CDD" id="cd00130">
    <property type="entry name" value="PAS"/>
    <property type="match status" value="1"/>
</dbReference>
<comment type="caution">
    <text evidence="18">The sequence shown here is derived from an EMBL/GenBank/DDBJ whole genome shotgun (WGS) entry which is preliminary data.</text>
</comment>
<dbReference type="Pfam" id="PF00512">
    <property type="entry name" value="HisKA"/>
    <property type="match status" value="1"/>
</dbReference>
<feature type="transmembrane region" description="Helical" evidence="14">
    <location>
        <begin position="307"/>
        <end position="334"/>
    </location>
</feature>
<dbReference type="InterPro" id="IPR005467">
    <property type="entry name" value="His_kinase_dom"/>
</dbReference>
<evidence type="ECO:0000256" key="8">
    <source>
        <dbReference type="ARBA" id="ARBA00022741"/>
    </source>
</evidence>
<dbReference type="EC" id="2.7.13.3" evidence="3"/>
<evidence type="ECO:0000256" key="2">
    <source>
        <dbReference type="ARBA" id="ARBA00004651"/>
    </source>
</evidence>
<keyword evidence="6" id="KW-0808">Transferase</keyword>
<dbReference type="GO" id="GO:0000155">
    <property type="term" value="F:phosphorelay sensor kinase activity"/>
    <property type="evidence" value="ECO:0007669"/>
    <property type="project" value="InterPro"/>
</dbReference>
<comment type="catalytic activity">
    <reaction evidence="1">
        <text>ATP + protein L-histidine = ADP + protein N-phospho-L-histidine.</text>
        <dbReference type="EC" id="2.7.13.3"/>
    </reaction>
</comment>
<proteinExistence type="predicted"/>
<dbReference type="InterPro" id="IPR033479">
    <property type="entry name" value="dCache_1"/>
</dbReference>
<keyword evidence="12" id="KW-0902">Two-component regulatory system</keyword>
<dbReference type="PROSITE" id="PS50109">
    <property type="entry name" value="HIS_KIN"/>
    <property type="match status" value="1"/>
</dbReference>
<dbReference type="Pfam" id="PF02743">
    <property type="entry name" value="dCache_1"/>
    <property type="match status" value="1"/>
</dbReference>
<dbReference type="InterPro" id="IPR035965">
    <property type="entry name" value="PAS-like_dom_sf"/>
</dbReference>
<dbReference type="InterPro" id="IPR003594">
    <property type="entry name" value="HATPase_dom"/>
</dbReference>
<name>A0A1F8E2W2_9BACT</name>
<dbReference type="Proteomes" id="UP000179057">
    <property type="component" value="Unassembled WGS sequence"/>
</dbReference>
<dbReference type="SMART" id="SM00086">
    <property type="entry name" value="PAC"/>
    <property type="match status" value="1"/>
</dbReference>
<keyword evidence="9" id="KW-0418">Kinase</keyword>
<organism evidence="18 19">
    <name type="scientific">Candidatus Wolfebacteria bacterium RIFOXYD1_FULL_48_65</name>
    <dbReference type="NCBI Taxonomy" id="1802561"/>
    <lineage>
        <taxon>Bacteria</taxon>
        <taxon>Candidatus Wolfeibacteriota</taxon>
    </lineage>
</organism>
<evidence type="ECO:0000256" key="10">
    <source>
        <dbReference type="ARBA" id="ARBA00022840"/>
    </source>
</evidence>
<dbReference type="InterPro" id="IPR001610">
    <property type="entry name" value="PAC"/>
</dbReference>
<evidence type="ECO:0000259" key="15">
    <source>
        <dbReference type="PROSITE" id="PS50109"/>
    </source>
</evidence>
<dbReference type="SUPFAM" id="SSF47384">
    <property type="entry name" value="Homodimeric domain of signal transducing histidine kinase"/>
    <property type="match status" value="1"/>
</dbReference>
<dbReference type="EMBL" id="MGIV01000012">
    <property type="protein sequence ID" value="OGM94629.1"/>
    <property type="molecule type" value="Genomic_DNA"/>
</dbReference>
<keyword evidence="13 14" id="KW-0472">Membrane</keyword>
<dbReference type="InterPro" id="IPR000014">
    <property type="entry name" value="PAS"/>
</dbReference>
<dbReference type="Gene3D" id="3.30.565.10">
    <property type="entry name" value="Histidine kinase-like ATPase, C-terminal domain"/>
    <property type="match status" value="1"/>
</dbReference>
<dbReference type="GO" id="GO:0030295">
    <property type="term" value="F:protein kinase activator activity"/>
    <property type="evidence" value="ECO:0007669"/>
    <property type="project" value="TreeGrafter"/>
</dbReference>
<gene>
    <name evidence="18" type="ORF">A2610_01465</name>
</gene>
<evidence type="ECO:0000313" key="19">
    <source>
        <dbReference type="Proteomes" id="UP000179057"/>
    </source>
</evidence>
<dbReference type="SUPFAM" id="SSF55874">
    <property type="entry name" value="ATPase domain of HSP90 chaperone/DNA topoisomerase II/histidine kinase"/>
    <property type="match status" value="1"/>
</dbReference>
<evidence type="ECO:0000256" key="14">
    <source>
        <dbReference type="SAM" id="Phobius"/>
    </source>
</evidence>
<protein>
    <recommendedName>
        <fullName evidence="3">histidine kinase</fullName>
        <ecNumber evidence="3">2.7.13.3</ecNumber>
    </recommendedName>
</protein>
<evidence type="ECO:0000256" key="9">
    <source>
        <dbReference type="ARBA" id="ARBA00022777"/>
    </source>
</evidence>
<dbReference type="SUPFAM" id="SSF55785">
    <property type="entry name" value="PYP-like sensor domain (PAS domain)"/>
    <property type="match status" value="1"/>
</dbReference>
<dbReference type="CDD" id="cd12914">
    <property type="entry name" value="PDC1_DGC_like"/>
    <property type="match status" value="1"/>
</dbReference>